<dbReference type="Pfam" id="PF04857">
    <property type="entry name" value="CAF1"/>
    <property type="match status" value="1"/>
</dbReference>
<organism evidence="3 4">
    <name type="scientific">Oopsacas minuta</name>
    <dbReference type="NCBI Taxonomy" id="111878"/>
    <lineage>
        <taxon>Eukaryota</taxon>
        <taxon>Metazoa</taxon>
        <taxon>Porifera</taxon>
        <taxon>Hexactinellida</taxon>
        <taxon>Hexasterophora</taxon>
        <taxon>Lyssacinosida</taxon>
        <taxon>Leucopsacidae</taxon>
        <taxon>Oopsacas</taxon>
    </lineage>
</organism>
<comment type="caution">
    <text evidence="3">The sequence shown here is derived from an EMBL/GenBank/DDBJ whole genome shotgun (WGS) entry which is preliminary data.</text>
</comment>
<dbReference type="GO" id="GO:0005783">
    <property type="term" value="C:endoplasmic reticulum"/>
    <property type="evidence" value="ECO:0007669"/>
    <property type="project" value="TreeGrafter"/>
</dbReference>
<dbReference type="Proteomes" id="UP001165289">
    <property type="component" value="Unassembled WGS sequence"/>
</dbReference>
<dbReference type="Gene3D" id="3.30.420.10">
    <property type="entry name" value="Ribonuclease H-like superfamily/Ribonuclease H"/>
    <property type="match status" value="2"/>
</dbReference>
<reference evidence="3 4" key="1">
    <citation type="journal article" date="2023" name="BMC Biol.">
        <title>The compact genome of the sponge Oopsacas minuta (Hexactinellida) is lacking key metazoan core genes.</title>
        <authorList>
            <person name="Santini S."/>
            <person name="Schenkelaars Q."/>
            <person name="Jourda C."/>
            <person name="Duchesne M."/>
            <person name="Belahbib H."/>
            <person name="Rocher C."/>
            <person name="Selva M."/>
            <person name="Riesgo A."/>
            <person name="Vervoort M."/>
            <person name="Leys S.P."/>
            <person name="Kodjabachian L."/>
            <person name="Le Bivic A."/>
            <person name="Borchiellini C."/>
            <person name="Claverie J.M."/>
            <person name="Renard E."/>
        </authorList>
    </citation>
    <scope>NUCLEOTIDE SEQUENCE [LARGE SCALE GENOMIC DNA]</scope>
    <source>
        <strain evidence="3">SPO-2</strain>
    </source>
</reference>
<dbReference type="InterPro" id="IPR051181">
    <property type="entry name" value="CAF1_poly(A)_ribonucleases"/>
</dbReference>
<feature type="transmembrane region" description="Helical" evidence="2">
    <location>
        <begin position="513"/>
        <end position="537"/>
    </location>
</feature>
<evidence type="ECO:0000313" key="4">
    <source>
        <dbReference type="Proteomes" id="UP001165289"/>
    </source>
</evidence>
<accession>A0AAV7JDC0</accession>
<keyword evidence="2" id="KW-0472">Membrane</keyword>
<dbReference type="GO" id="GO:1990431">
    <property type="term" value="P:priRNA 3'-end processing"/>
    <property type="evidence" value="ECO:0007669"/>
    <property type="project" value="TreeGrafter"/>
</dbReference>
<dbReference type="InterPro" id="IPR006941">
    <property type="entry name" value="RNase_CAF1"/>
</dbReference>
<dbReference type="EMBL" id="JAKMXF010000354">
    <property type="protein sequence ID" value="KAI6646571.1"/>
    <property type="molecule type" value="Genomic_DNA"/>
</dbReference>
<gene>
    <name evidence="3" type="ORF">LOD99_12692</name>
</gene>
<dbReference type="GO" id="GO:0000289">
    <property type="term" value="P:nuclear-transcribed mRNA poly(A) tail shortening"/>
    <property type="evidence" value="ECO:0007669"/>
    <property type="project" value="TreeGrafter"/>
</dbReference>
<name>A0AAV7JDC0_9METZ</name>
<evidence type="ECO:0000256" key="1">
    <source>
        <dbReference type="ARBA" id="ARBA00008372"/>
    </source>
</evidence>
<dbReference type="InterPro" id="IPR036397">
    <property type="entry name" value="RNaseH_sf"/>
</dbReference>
<dbReference type="PANTHER" id="PTHR15092:SF22">
    <property type="entry name" value="POLY(A)-SPECIFIC RIBONUCLEASE PNLDC1"/>
    <property type="match status" value="1"/>
</dbReference>
<proteinExistence type="inferred from homology"/>
<keyword evidence="2" id="KW-0812">Transmembrane</keyword>
<dbReference type="GO" id="GO:0005634">
    <property type="term" value="C:nucleus"/>
    <property type="evidence" value="ECO:0007669"/>
    <property type="project" value="TreeGrafter"/>
</dbReference>
<dbReference type="InterPro" id="IPR012337">
    <property type="entry name" value="RNaseH-like_sf"/>
</dbReference>
<comment type="similarity">
    <text evidence="1">Belongs to the CAF1 family.</text>
</comment>
<dbReference type="GO" id="GO:0003723">
    <property type="term" value="F:RNA binding"/>
    <property type="evidence" value="ECO:0007669"/>
    <property type="project" value="TreeGrafter"/>
</dbReference>
<dbReference type="Gene3D" id="3.30.70.330">
    <property type="match status" value="1"/>
</dbReference>
<keyword evidence="2" id="KW-1133">Transmembrane helix</keyword>
<dbReference type="PANTHER" id="PTHR15092">
    <property type="entry name" value="POLY A -SPECIFIC RIBONUCLEASE/TARGET OF EGR1, MEMBER 1"/>
    <property type="match status" value="1"/>
</dbReference>
<dbReference type="InterPro" id="IPR012677">
    <property type="entry name" value="Nucleotide-bd_a/b_plait_sf"/>
</dbReference>
<dbReference type="AlphaFoldDB" id="A0AAV7JDC0"/>
<keyword evidence="4" id="KW-1185">Reference proteome</keyword>
<sequence length="539" mass="62467">MVEVTRSNFQETLPLVQQVIDQCSFFAIDSEFTGLESSSATEKTLFDSPEERYIKLKQNAEAFTISQFGLACYSPQQQDIQSNKYTAHVFNFFLLPRPVGNLDPRFKVQVSSIEFLCQNSFDFNKYFYGGIPYLNETIEEELRREYQMKLKPENIQDVELMDHSGDRLMAIIKEWRDKNLILHQQSCLDLKTNPSLSLGDFIQQIHAQFPDVHAYVNADGRLIVKLNTRNTSNNNQEMNWANTIQHYIGFSHVFKMLVKSRKPMVGHNLMMDIMLMYNHFYQPLPPTLVEFKRNMLKLFNPIIDTKQLCVFIRKEYNVLNDTSLSEVYKQLTSNQWSLFSLCSPDVNISNSNIKKVTLFHEAGNDAYSAGFVFLRIGHFLYINGKSSREAQPAPFATYLHLMKKFENRINVIRGTIDYYYLAGPDPPSNRPKWFVVTPRRSTFLPNEVLHHFYQFGSADVKILSNKRAIVAVSSRGSFKDVVRYFNTYKGLNVRTYSKFWDSDKTVYTVSRGAFYALSTTLALSSTTGIIYGIYWLLNH</sequence>
<dbReference type="GO" id="GO:1990432">
    <property type="term" value="P:siRNA 3'-end processing"/>
    <property type="evidence" value="ECO:0007669"/>
    <property type="project" value="TreeGrafter"/>
</dbReference>
<dbReference type="GO" id="GO:0000175">
    <property type="term" value="F:3'-5'-RNA exonuclease activity"/>
    <property type="evidence" value="ECO:0007669"/>
    <property type="project" value="TreeGrafter"/>
</dbReference>
<evidence type="ECO:0000313" key="3">
    <source>
        <dbReference type="EMBL" id="KAI6646571.1"/>
    </source>
</evidence>
<evidence type="ECO:0000256" key="2">
    <source>
        <dbReference type="SAM" id="Phobius"/>
    </source>
</evidence>
<dbReference type="SUPFAM" id="SSF53098">
    <property type="entry name" value="Ribonuclease H-like"/>
    <property type="match status" value="1"/>
</dbReference>
<protein>
    <submittedName>
        <fullName evidence="3">Poly(A)-specific ribonuclease PARN-like domain-containing protein 1</fullName>
    </submittedName>
</protein>